<accession>A0A174ZNL4</accession>
<dbReference type="EMBL" id="CZBY01000008">
    <property type="protein sequence ID" value="CUQ85938.1"/>
    <property type="molecule type" value="Genomic_DNA"/>
</dbReference>
<name>A0A174ZNL4_9FIRM</name>
<protein>
    <submittedName>
        <fullName evidence="2">Uncharacterized protein</fullName>
    </submittedName>
</protein>
<keyword evidence="1" id="KW-0472">Membrane</keyword>
<gene>
    <name evidence="2" type="ORF">ERS852540_01197</name>
</gene>
<dbReference type="STRING" id="39492.ERS852540_01197"/>
<dbReference type="Proteomes" id="UP000095662">
    <property type="component" value="Unassembled WGS sequence"/>
</dbReference>
<proteinExistence type="predicted"/>
<evidence type="ECO:0000313" key="3">
    <source>
        <dbReference type="Proteomes" id="UP000095662"/>
    </source>
</evidence>
<reference evidence="2 3" key="1">
    <citation type="submission" date="2015-09" db="EMBL/GenBank/DDBJ databases">
        <authorList>
            <consortium name="Pathogen Informatics"/>
        </authorList>
    </citation>
    <scope>NUCLEOTIDE SEQUENCE [LARGE SCALE GENOMIC DNA]</scope>
    <source>
        <strain evidence="2 3">2789STDY5834928</strain>
    </source>
</reference>
<sequence>MSKKNTAATIATIIVAVLAIATTLFLLYQTSQQQIQENQYNYVPSDEVNEEMNMNAVTLIKNNCEVFRIYLQYGLPHQAEPYNNVPEDGYYTVKSDSYKTFSDIETLVNSTFVGKEAKRILTNINGDDVAVYAEETDDDGNKGIGLDIKMVDENGRFKAIAYDYTWSNAKFTLHPKSNTECDIIVELNPAEETSSADTSSGSESGNTKKITANMLKVNGQWRLQKLVY</sequence>
<evidence type="ECO:0000256" key="1">
    <source>
        <dbReference type="SAM" id="Phobius"/>
    </source>
</evidence>
<keyword evidence="1" id="KW-1133">Transmembrane helix</keyword>
<organism evidence="2 3">
    <name type="scientific">[Eubacterium] siraeum</name>
    <dbReference type="NCBI Taxonomy" id="39492"/>
    <lineage>
        <taxon>Bacteria</taxon>
        <taxon>Bacillati</taxon>
        <taxon>Bacillota</taxon>
        <taxon>Clostridia</taxon>
        <taxon>Eubacteriales</taxon>
        <taxon>Oscillospiraceae</taxon>
        <taxon>Oscillospiraceae incertae sedis</taxon>
    </lineage>
</organism>
<feature type="transmembrane region" description="Helical" evidence="1">
    <location>
        <begin position="7"/>
        <end position="28"/>
    </location>
</feature>
<evidence type="ECO:0000313" key="2">
    <source>
        <dbReference type="EMBL" id="CUQ85938.1"/>
    </source>
</evidence>
<keyword evidence="1" id="KW-0812">Transmembrane</keyword>
<dbReference type="AlphaFoldDB" id="A0A174ZNL4"/>